<reference evidence="1" key="1">
    <citation type="journal article" date="2014" name="Front. Microbiol.">
        <title>High frequency of phylogenetically diverse reductive dehalogenase-homologous genes in deep subseafloor sedimentary metagenomes.</title>
        <authorList>
            <person name="Kawai M."/>
            <person name="Futagami T."/>
            <person name="Toyoda A."/>
            <person name="Takaki Y."/>
            <person name="Nishi S."/>
            <person name="Hori S."/>
            <person name="Arai W."/>
            <person name="Tsubouchi T."/>
            <person name="Morono Y."/>
            <person name="Uchiyama I."/>
            <person name="Ito T."/>
            <person name="Fujiyama A."/>
            <person name="Inagaki F."/>
            <person name="Takami H."/>
        </authorList>
    </citation>
    <scope>NUCLEOTIDE SEQUENCE</scope>
    <source>
        <strain evidence="1">Expedition CK06-06</strain>
    </source>
</reference>
<feature type="non-terminal residue" evidence="1">
    <location>
        <position position="1"/>
    </location>
</feature>
<name>X1K274_9ZZZZ</name>
<organism evidence="1">
    <name type="scientific">marine sediment metagenome</name>
    <dbReference type="NCBI Taxonomy" id="412755"/>
    <lineage>
        <taxon>unclassified sequences</taxon>
        <taxon>metagenomes</taxon>
        <taxon>ecological metagenomes</taxon>
    </lineage>
</organism>
<dbReference type="EMBL" id="BARU01047670">
    <property type="protein sequence ID" value="GAI01092.1"/>
    <property type="molecule type" value="Genomic_DNA"/>
</dbReference>
<accession>X1K274</accession>
<comment type="caution">
    <text evidence="1">The sequence shown here is derived from an EMBL/GenBank/DDBJ whole genome shotgun (WGS) entry which is preliminary data.</text>
</comment>
<evidence type="ECO:0000313" key="1">
    <source>
        <dbReference type="EMBL" id="GAI01092.1"/>
    </source>
</evidence>
<proteinExistence type="predicted"/>
<dbReference type="AlphaFoldDB" id="X1K274"/>
<sequence>NRPLIYKVTADRLPDFWKGRLNKERIKGETSKLARIALEEKKKEVMGDWIEEGKIAKGHIIQGEKNGRK</sequence>
<protein>
    <submittedName>
        <fullName evidence="1">Uncharacterized protein</fullName>
    </submittedName>
</protein>
<gene>
    <name evidence="1" type="ORF">S03H2_71304</name>
</gene>